<keyword evidence="13" id="KW-1185">Reference proteome</keyword>
<dbReference type="PANTHER" id="PTHR42917:SF2">
    <property type="entry name" value="2,4-DIENOYL-COA REDUCTASE [(2E)-ENOYL-COA-PRODUCING]"/>
    <property type="match status" value="1"/>
</dbReference>
<dbReference type="GO" id="GO:0046872">
    <property type="term" value="F:metal ion binding"/>
    <property type="evidence" value="ECO:0007669"/>
    <property type="project" value="UniProtKB-KW"/>
</dbReference>
<dbReference type="InterPro" id="IPR013785">
    <property type="entry name" value="Aldolase_TIM"/>
</dbReference>
<evidence type="ECO:0000256" key="7">
    <source>
        <dbReference type="ARBA" id="ARBA00023002"/>
    </source>
</evidence>
<keyword evidence="9" id="KW-0411">Iron-sulfur</keyword>
<reference evidence="13" key="1">
    <citation type="submission" date="2016-10" db="EMBL/GenBank/DDBJ databases">
        <authorList>
            <person name="Varghese N."/>
            <person name="Submissions S."/>
        </authorList>
    </citation>
    <scope>NUCLEOTIDE SEQUENCE [LARGE SCALE GENOMIC DNA]</scope>
    <source>
        <strain evidence="13">CGMCC 1.1761</strain>
    </source>
</reference>
<evidence type="ECO:0000313" key="12">
    <source>
        <dbReference type="EMBL" id="SCW86026.1"/>
    </source>
</evidence>
<dbReference type="Proteomes" id="UP000198889">
    <property type="component" value="Unassembled WGS sequence"/>
</dbReference>
<dbReference type="InterPro" id="IPR036188">
    <property type="entry name" value="FAD/NAD-bd_sf"/>
</dbReference>
<dbReference type="InterPro" id="IPR001155">
    <property type="entry name" value="OxRdtase_FMN_N"/>
</dbReference>
<keyword evidence="4" id="KW-0285">Flavoprotein</keyword>
<evidence type="ECO:0000256" key="6">
    <source>
        <dbReference type="ARBA" id="ARBA00022723"/>
    </source>
</evidence>
<evidence type="ECO:0000259" key="11">
    <source>
        <dbReference type="Pfam" id="PF07992"/>
    </source>
</evidence>
<dbReference type="InterPro" id="IPR023753">
    <property type="entry name" value="FAD/NAD-binding_dom"/>
</dbReference>
<dbReference type="PRINTS" id="PR00419">
    <property type="entry name" value="ADXRDTASE"/>
</dbReference>
<evidence type="ECO:0000256" key="1">
    <source>
        <dbReference type="ARBA" id="ARBA00001917"/>
    </source>
</evidence>
<dbReference type="PANTHER" id="PTHR42917">
    <property type="entry name" value="2,4-DIENOYL-COA REDUCTASE"/>
    <property type="match status" value="1"/>
</dbReference>
<comment type="cofactor">
    <cofactor evidence="2">
        <name>[4Fe-4S] cluster</name>
        <dbReference type="ChEBI" id="CHEBI:49883"/>
    </cofactor>
</comment>
<dbReference type="Gene3D" id="3.50.50.60">
    <property type="entry name" value="FAD/NAD(P)-binding domain"/>
    <property type="match status" value="1"/>
</dbReference>
<dbReference type="EMBL" id="FMTP01000005">
    <property type="protein sequence ID" value="SCW86026.1"/>
    <property type="molecule type" value="Genomic_DNA"/>
</dbReference>
<dbReference type="CDD" id="cd04734">
    <property type="entry name" value="OYE_like_3_FMN"/>
    <property type="match status" value="1"/>
</dbReference>
<evidence type="ECO:0000256" key="5">
    <source>
        <dbReference type="ARBA" id="ARBA00022643"/>
    </source>
</evidence>
<keyword evidence="6" id="KW-0479">Metal-binding</keyword>
<keyword evidence="5" id="KW-0288">FMN</keyword>
<dbReference type="AlphaFoldDB" id="A0A1G4TX82"/>
<name>A0A1G4TX82_9HYPH</name>
<dbReference type="Gene3D" id="3.40.50.720">
    <property type="entry name" value="NAD(P)-binding Rossmann-like Domain"/>
    <property type="match status" value="1"/>
</dbReference>
<dbReference type="STRING" id="177413.SAMN05660859_3255"/>
<sequence>MRRRRSAPTIMIANAEALLKPLTIKGLTIRNRVMSTSHAPGYGKDGKPQERYQLYHMEKAKGGIGLTMFGGSSSVAIDSPAAPWNQISVTDDSVIPYFQQFAERVHAHGAKLMIQLTHMGRRTKWDTENWLPTLSASVRREPASRTIPRAMDKNDIRRVVKAFADAARRCKEGGLDGCEISAAHGHLVDQFWSPSVNQRTDEYGGSLENRMRFGREVLTAMREATGDDYVIGMRMSGDELIADGLNHEDCVAIATEYARAGLVDFLNVVGGQARDEMSHALSLPNMSFPVAPFLYLPSAIKREVEVPIFHAQRVTDLATGARAVAEGHVDMIAMTRAHIADPHLVKKLMEGRDDDIRQCVGAGYCIDRIYVGGDALCLQNAATGREATMPHVIPKAEVTRKVVVVGAGPAGLEAARVCAERGHKVVLFEKEPVVGGQINIAAKATWREALSGIPRWLFSQVQKKGVDIRLGHAASADDIQAEQPDVVIMATGGVPNLGHAKGHEHAVSTWDILTGRVEPTGSVLLFDEIGGHNAASTAEALAKKGCLVEMVTHDVQIAQEVGTTNKPVHLRELYKLGVLMTPNTELIEIYPEGNRLIAALRNTMTEAEEERVVDRVVVDYGTLPVDAVFEALRGASVNEGETDLDALIEGRPQRWTGQPGFALYRVGDAWTGRNIHAALYDSLRLCKDL</sequence>
<protein>
    <submittedName>
        <fullName evidence="12">2,4-dienoyl-CoA reductase</fullName>
    </submittedName>
</protein>
<dbReference type="GO" id="GO:0051536">
    <property type="term" value="F:iron-sulfur cluster binding"/>
    <property type="evidence" value="ECO:0007669"/>
    <property type="project" value="UniProtKB-KW"/>
</dbReference>
<evidence type="ECO:0000313" key="13">
    <source>
        <dbReference type="Proteomes" id="UP000198889"/>
    </source>
</evidence>
<evidence type="ECO:0000256" key="9">
    <source>
        <dbReference type="ARBA" id="ARBA00023014"/>
    </source>
</evidence>
<dbReference type="Gene3D" id="3.20.20.70">
    <property type="entry name" value="Aldolase class I"/>
    <property type="match status" value="1"/>
</dbReference>
<dbReference type="SUPFAM" id="SSF51395">
    <property type="entry name" value="FMN-linked oxidoreductases"/>
    <property type="match status" value="1"/>
</dbReference>
<keyword evidence="8" id="KW-0408">Iron</keyword>
<accession>A0A1G4TX82</accession>
<proteinExistence type="inferred from homology"/>
<feature type="domain" description="FAD/NAD(P)-binding" evidence="11">
    <location>
        <begin position="401"/>
        <end position="632"/>
    </location>
</feature>
<gene>
    <name evidence="12" type="ORF">SAMN05660859_3255</name>
</gene>
<evidence type="ECO:0000256" key="2">
    <source>
        <dbReference type="ARBA" id="ARBA00001966"/>
    </source>
</evidence>
<feature type="domain" description="NADH:flavin oxidoreductase/NADH oxidase N-terminal" evidence="10">
    <location>
        <begin position="18"/>
        <end position="354"/>
    </location>
</feature>
<comment type="similarity">
    <text evidence="3">In the N-terminal section; belongs to the NADH:flavin oxidoreductase/NADH oxidase family.</text>
</comment>
<evidence type="ECO:0000256" key="4">
    <source>
        <dbReference type="ARBA" id="ARBA00022630"/>
    </source>
</evidence>
<evidence type="ECO:0000259" key="10">
    <source>
        <dbReference type="Pfam" id="PF00724"/>
    </source>
</evidence>
<dbReference type="GO" id="GO:0016491">
    <property type="term" value="F:oxidoreductase activity"/>
    <property type="evidence" value="ECO:0007669"/>
    <property type="project" value="UniProtKB-KW"/>
</dbReference>
<evidence type="ECO:0000256" key="3">
    <source>
        <dbReference type="ARBA" id="ARBA00011048"/>
    </source>
</evidence>
<dbReference type="Pfam" id="PF00724">
    <property type="entry name" value="Oxidored_FMN"/>
    <property type="match status" value="1"/>
</dbReference>
<dbReference type="InterPro" id="IPR051793">
    <property type="entry name" value="NADH:flavin_oxidoreductase"/>
</dbReference>
<organism evidence="12 13">
    <name type="scientific">Ancylobacter rudongensis</name>
    <dbReference type="NCBI Taxonomy" id="177413"/>
    <lineage>
        <taxon>Bacteria</taxon>
        <taxon>Pseudomonadati</taxon>
        <taxon>Pseudomonadota</taxon>
        <taxon>Alphaproteobacteria</taxon>
        <taxon>Hyphomicrobiales</taxon>
        <taxon>Xanthobacteraceae</taxon>
        <taxon>Ancylobacter</taxon>
    </lineage>
</organism>
<comment type="cofactor">
    <cofactor evidence="1">
        <name>FMN</name>
        <dbReference type="ChEBI" id="CHEBI:58210"/>
    </cofactor>
</comment>
<evidence type="ECO:0000256" key="8">
    <source>
        <dbReference type="ARBA" id="ARBA00023004"/>
    </source>
</evidence>
<dbReference type="Pfam" id="PF07992">
    <property type="entry name" value="Pyr_redox_2"/>
    <property type="match status" value="1"/>
</dbReference>
<dbReference type="GO" id="GO:0010181">
    <property type="term" value="F:FMN binding"/>
    <property type="evidence" value="ECO:0007669"/>
    <property type="project" value="InterPro"/>
</dbReference>
<dbReference type="SUPFAM" id="SSF51905">
    <property type="entry name" value="FAD/NAD(P)-binding domain"/>
    <property type="match status" value="1"/>
</dbReference>
<keyword evidence="7" id="KW-0560">Oxidoreductase</keyword>